<evidence type="ECO:0000256" key="2">
    <source>
        <dbReference type="ARBA" id="ARBA00010617"/>
    </source>
</evidence>
<dbReference type="Pfam" id="PF00067">
    <property type="entry name" value="p450"/>
    <property type="match status" value="1"/>
</dbReference>
<evidence type="ECO:0000313" key="6">
    <source>
        <dbReference type="EMBL" id="KAF2875746.1"/>
    </source>
</evidence>
<sequence length="515" mass="59062">MALLEGLRWSFLIEYPLIILLVMLKVALLIPLFAKWRFPLSHVPGPWLARWSRLWLVRSLVSGKAAHEFVRLDLQYGPVIRTGPNHILISDPETTRRILAVGSKYKRGPWFDALRLDPTRTNVISERDPKKHQDLRHVLGSGIAGKGVANFESIMDDHIRGWIRMIDRKHVSTEDTTIAFDVSRSVPLLAIDLISHLCLGESFGCVETERDQHEFLFHIRTGMIVQQVMSIYLEIKTILHSLAKIPFLRQWITLFPAPSHRQGIGRVLRIIQLAVEKRQREQDKQIYRGDMLDSFLERGLDVDQSLTELCVVLASNTDNASSAIQGILFGIVTHPSVYINLQKEVDSVATVGDIAFPISDTDARKLPYLQACISEGLRRYPPEMQLRERVVPPQGDAICGYHIPGGTYVGFNALATQCNTIYGKDFEEFRPARWLIEDEERLRQMHKTLELVFSYGTAKCLGYTMAYMEMNKVVFEIFRHFDISLSNPLSPWKRRSRGSFVQSEFCIRVQRRHKS</sequence>
<comment type="caution">
    <text evidence="6">The sequence shown here is derived from an EMBL/GenBank/DDBJ whole genome shotgun (WGS) entry which is preliminary data.</text>
</comment>
<dbReference type="InterPro" id="IPR036396">
    <property type="entry name" value="Cyt_P450_sf"/>
</dbReference>
<keyword evidence="3" id="KW-0479">Metal-binding</keyword>
<dbReference type="GO" id="GO:0016705">
    <property type="term" value="F:oxidoreductase activity, acting on paired donors, with incorporation or reduction of molecular oxygen"/>
    <property type="evidence" value="ECO:0007669"/>
    <property type="project" value="InterPro"/>
</dbReference>
<dbReference type="PANTHER" id="PTHR24305:SF232">
    <property type="entry name" value="P450, PUTATIVE (EUROFUNG)-RELATED"/>
    <property type="match status" value="1"/>
</dbReference>
<comment type="similarity">
    <text evidence="2">Belongs to the cytochrome P450 family.</text>
</comment>
<keyword evidence="5" id="KW-0472">Membrane</keyword>
<name>A0A7C8IE91_9PLEO</name>
<dbReference type="PANTHER" id="PTHR24305">
    <property type="entry name" value="CYTOCHROME P450"/>
    <property type="match status" value="1"/>
</dbReference>
<gene>
    <name evidence="6" type="ORF">BDV95DRAFT_562490</name>
</gene>
<dbReference type="GO" id="GO:0005506">
    <property type="term" value="F:iron ion binding"/>
    <property type="evidence" value="ECO:0007669"/>
    <property type="project" value="InterPro"/>
</dbReference>
<dbReference type="OrthoDB" id="3934656at2759"/>
<proteinExistence type="inferred from homology"/>
<keyword evidence="4" id="KW-0408">Iron</keyword>
<comment type="cofactor">
    <cofactor evidence="1">
        <name>heme</name>
        <dbReference type="ChEBI" id="CHEBI:30413"/>
    </cofactor>
</comment>
<keyword evidence="7" id="KW-1185">Reference proteome</keyword>
<dbReference type="Gene3D" id="1.10.630.10">
    <property type="entry name" value="Cytochrome P450"/>
    <property type="match status" value="1"/>
</dbReference>
<dbReference type="GO" id="GO:0020037">
    <property type="term" value="F:heme binding"/>
    <property type="evidence" value="ECO:0007669"/>
    <property type="project" value="InterPro"/>
</dbReference>
<evidence type="ECO:0000256" key="5">
    <source>
        <dbReference type="SAM" id="Phobius"/>
    </source>
</evidence>
<evidence type="ECO:0000313" key="7">
    <source>
        <dbReference type="Proteomes" id="UP000481861"/>
    </source>
</evidence>
<dbReference type="InterPro" id="IPR050121">
    <property type="entry name" value="Cytochrome_P450_monoxygenase"/>
</dbReference>
<dbReference type="SUPFAM" id="SSF48264">
    <property type="entry name" value="Cytochrome P450"/>
    <property type="match status" value="1"/>
</dbReference>
<dbReference type="EMBL" id="JAADJZ010000004">
    <property type="protein sequence ID" value="KAF2875746.1"/>
    <property type="molecule type" value="Genomic_DNA"/>
</dbReference>
<feature type="transmembrane region" description="Helical" evidence="5">
    <location>
        <begin position="12"/>
        <end position="34"/>
    </location>
</feature>
<keyword evidence="5" id="KW-0812">Transmembrane</keyword>
<accession>A0A7C8IE91</accession>
<evidence type="ECO:0000256" key="4">
    <source>
        <dbReference type="ARBA" id="ARBA00023004"/>
    </source>
</evidence>
<dbReference type="AlphaFoldDB" id="A0A7C8IE91"/>
<dbReference type="GO" id="GO:0004497">
    <property type="term" value="F:monooxygenase activity"/>
    <property type="evidence" value="ECO:0007669"/>
    <property type="project" value="InterPro"/>
</dbReference>
<evidence type="ECO:0000256" key="1">
    <source>
        <dbReference type="ARBA" id="ARBA00001971"/>
    </source>
</evidence>
<protein>
    <submittedName>
        <fullName evidence="6">Cytochrome P450 oxidoreductase</fullName>
    </submittedName>
</protein>
<evidence type="ECO:0000256" key="3">
    <source>
        <dbReference type="ARBA" id="ARBA00022723"/>
    </source>
</evidence>
<dbReference type="Proteomes" id="UP000481861">
    <property type="component" value="Unassembled WGS sequence"/>
</dbReference>
<reference evidence="6 7" key="1">
    <citation type="submission" date="2020-01" db="EMBL/GenBank/DDBJ databases">
        <authorList>
            <consortium name="DOE Joint Genome Institute"/>
            <person name="Haridas S."/>
            <person name="Albert R."/>
            <person name="Binder M."/>
            <person name="Bloem J."/>
            <person name="Labutti K."/>
            <person name="Salamov A."/>
            <person name="Andreopoulos B."/>
            <person name="Baker S.E."/>
            <person name="Barry K."/>
            <person name="Bills G."/>
            <person name="Bluhm B.H."/>
            <person name="Cannon C."/>
            <person name="Castanera R."/>
            <person name="Culley D.E."/>
            <person name="Daum C."/>
            <person name="Ezra D."/>
            <person name="Gonzalez J.B."/>
            <person name="Henrissat B."/>
            <person name="Kuo A."/>
            <person name="Liang C."/>
            <person name="Lipzen A."/>
            <person name="Lutzoni F."/>
            <person name="Magnuson J."/>
            <person name="Mondo S."/>
            <person name="Nolan M."/>
            <person name="Ohm R."/>
            <person name="Pangilinan J."/>
            <person name="Park H.-J.H."/>
            <person name="Ramirez L."/>
            <person name="Alfaro M."/>
            <person name="Sun H."/>
            <person name="Tritt A."/>
            <person name="Yoshinaga Y."/>
            <person name="Zwiers L.-H.L."/>
            <person name="Turgeon B.G."/>
            <person name="Goodwin S.B."/>
            <person name="Spatafora J.W."/>
            <person name="Crous P.W."/>
            <person name="Grigoriev I.V."/>
        </authorList>
    </citation>
    <scope>NUCLEOTIDE SEQUENCE [LARGE SCALE GENOMIC DNA]</scope>
    <source>
        <strain evidence="6 7">CBS 611.86</strain>
    </source>
</reference>
<dbReference type="InterPro" id="IPR001128">
    <property type="entry name" value="Cyt_P450"/>
</dbReference>
<organism evidence="6 7">
    <name type="scientific">Massariosphaeria phaeospora</name>
    <dbReference type="NCBI Taxonomy" id="100035"/>
    <lineage>
        <taxon>Eukaryota</taxon>
        <taxon>Fungi</taxon>
        <taxon>Dikarya</taxon>
        <taxon>Ascomycota</taxon>
        <taxon>Pezizomycotina</taxon>
        <taxon>Dothideomycetes</taxon>
        <taxon>Pleosporomycetidae</taxon>
        <taxon>Pleosporales</taxon>
        <taxon>Pleosporales incertae sedis</taxon>
        <taxon>Massariosphaeria</taxon>
    </lineage>
</organism>
<keyword evidence="5" id="KW-1133">Transmembrane helix</keyword>
<dbReference type="PRINTS" id="PR00385">
    <property type="entry name" value="P450"/>
</dbReference>